<keyword evidence="4" id="KW-0732">Signal</keyword>
<proteinExistence type="inferred from homology"/>
<name>A0ABT5DBI7_9BACT</name>
<organism evidence="11 12">
    <name type="scientific">Stigmatella ashevillensis</name>
    <dbReference type="NCBI Taxonomy" id="2995309"/>
    <lineage>
        <taxon>Bacteria</taxon>
        <taxon>Pseudomonadati</taxon>
        <taxon>Myxococcota</taxon>
        <taxon>Myxococcia</taxon>
        <taxon>Myxococcales</taxon>
        <taxon>Cystobacterineae</taxon>
        <taxon>Archangiaceae</taxon>
        <taxon>Stigmatella</taxon>
    </lineage>
</organism>
<dbReference type="EC" id="3.2.1.8" evidence="9"/>
<evidence type="ECO:0000256" key="8">
    <source>
        <dbReference type="ARBA" id="ARBA00023326"/>
    </source>
</evidence>
<dbReference type="PANTHER" id="PTHR31490:SF88">
    <property type="entry name" value="BETA-XYLANASE"/>
    <property type="match status" value="1"/>
</dbReference>
<dbReference type="InterPro" id="IPR044846">
    <property type="entry name" value="GH10"/>
</dbReference>
<evidence type="ECO:0000256" key="3">
    <source>
        <dbReference type="ARBA" id="ARBA00022651"/>
    </source>
</evidence>
<dbReference type="InterPro" id="IPR017853">
    <property type="entry name" value="GH"/>
</dbReference>
<dbReference type="Pfam" id="PF17957">
    <property type="entry name" value="Big_7"/>
    <property type="match status" value="1"/>
</dbReference>
<evidence type="ECO:0000256" key="9">
    <source>
        <dbReference type="RuleBase" id="RU361174"/>
    </source>
</evidence>
<evidence type="ECO:0000313" key="11">
    <source>
        <dbReference type="EMBL" id="MDC0711022.1"/>
    </source>
</evidence>
<dbReference type="Gene3D" id="3.20.20.80">
    <property type="entry name" value="Glycosidases"/>
    <property type="match status" value="1"/>
</dbReference>
<dbReference type="RefSeq" id="WP_272140975.1">
    <property type="nucleotide sequence ID" value="NZ_JAQNDM010000002.1"/>
</dbReference>
<evidence type="ECO:0000256" key="4">
    <source>
        <dbReference type="ARBA" id="ARBA00022729"/>
    </source>
</evidence>
<dbReference type="InterPro" id="IPR001000">
    <property type="entry name" value="GH10_dom"/>
</dbReference>
<dbReference type="Gene3D" id="2.60.40.10">
    <property type="entry name" value="Immunoglobulins"/>
    <property type="match status" value="1"/>
</dbReference>
<evidence type="ECO:0000313" key="12">
    <source>
        <dbReference type="Proteomes" id="UP001221838"/>
    </source>
</evidence>
<comment type="similarity">
    <text evidence="2 9">Belongs to the glycosyl hydrolase 10 (cellulase F) family.</text>
</comment>
<dbReference type="SMART" id="SM00633">
    <property type="entry name" value="Glyco_10"/>
    <property type="match status" value="1"/>
</dbReference>
<evidence type="ECO:0000256" key="5">
    <source>
        <dbReference type="ARBA" id="ARBA00022801"/>
    </source>
</evidence>
<accession>A0ABT5DBI7</accession>
<dbReference type="PRINTS" id="PR00134">
    <property type="entry name" value="GLHYDRLASE10"/>
</dbReference>
<evidence type="ECO:0000259" key="10">
    <source>
        <dbReference type="PROSITE" id="PS51760"/>
    </source>
</evidence>
<dbReference type="SUPFAM" id="SSF51445">
    <property type="entry name" value="(Trans)glycosidases"/>
    <property type="match status" value="1"/>
</dbReference>
<evidence type="ECO:0000256" key="6">
    <source>
        <dbReference type="ARBA" id="ARBA00023277"/>
    </source>
</evidence>
<keyword evidence="6 9" id="KW-0119">Carbohydrate metabolism</keyword>
<dbReference type="PANTHER" id="PTHR31490">
    <property type="entry name" value="GLYCOSYL HYDROLASE"/>
    <property type="match status" value="1"/>
</dbReference>
<feature type="domain" description="GH10" evidence="10">
    <location>
        <begin position="250"/>
        <end position="548"/>
    </location>
</feature>
<dbReference type="Pfam" id="PF00331">
    <property type="entry name" value="Glyco_hydro_10"/>
    <property type="match status" value="1"/>
</dbReference>
<dbReference type="PROSITE" id="PS51760">
    <property type="entry name" value="GH10_2"/>
    <property type="match status" value="1"/>
</dbReference>
<keyword evidence="12" id="KW-1185">Reference proteome</keyword>
<evidence type="ECO:0000256" key="2">
    <source>
        <dbReference type="ARBA" id="ARBA00007495"/>
    </source>
</evidence>
<protein>
    <recommendedName>
        <fullName evidence="9">Beta-xylanase</fullName>
        <ecNumber evidence="9">3.2.1.8</ecNumber>
    </recommendedName>
</protein>
<keyword evidence="7 9" id="KW-0326">Glycosidase</keyword>
<comment type="caution">
    <text evidence="11">The sequence shown here is derived from an EMBL/GenBank/DDBJ whole genome shotgun (WGS) entry which is preliminary data.</text>
</comment>
<dbReference type="InterPro" id="IPR013783">
    <property type="entry name" value="Ig-like_fold"/>
</dbReference>
<keyword evidence="5 9" id="KW-0378">Hydrolase</keyword>
<dbReference type="PROSITE" id="PS51257">
    <property type="entry name" value="PROKAR_LIPOPROTEIN"/>
    <property type="match status" value="1"/>
</dbReference>
<reference evidence="11 12" key="1">
    <citation type="submission" date="2022-11" db="EMBL/GenBank/DDBJ databases">
        <title>Minimal conservation of predation-associated metabolite biosynthetic gene clusters underscores biosynthetic potential of Myxococcota including descriptions for ten novel species: Archangium lansinium sp. nov., Myxococcus landrumus sp. nov., Nannocystis bai.</title>
        <authorList>
            <person name="Ahearne A."/>
            <person name="Stevens C."/>
            <person name="Dowd S."/>
        </authorList>
    </citation>
    <scope>NUCLEOTIDE SEQUENCE [LARGE SCALE GENOMIC DNA]</scope>
    <source>
        <strain evidence="11 12">NCWAL01</strain>
    </source>
</reference>
<evidence type="ECO:0000256" key="7">
    <source>
        <dbReference type="ARBA" id="ARBA00023295"/>
    </source>
</evidence>
<keyword evidence="8 9" id="KW-0624">Polysaccharide degradation</keyword>
<dbReference type="Proteomes" id="UP001221838">
    <property type="component" value="Unassembled WGS sequence"/>
</dbReference>
<keyword evidence="3" id="KW-0858">Xylan degradation</keyword>
<gene>
    <name evidence="11" type="ORF">POL68_21300</name>
</gene>
<evidence type="ECO:0000256" key="1">
    <source>
        <dbReference type="ARBA" id="ARBA00000681"/>
    </source>
</evidence>
<dbReference type="EMBL" id="JAQNDM010000002">
    <property type="protein sequence ID" value="MDC0711022.1"/>
    <property type="molecule type" value="Genomic_DNA"/>
</dbReference>
<comment type="catalytic activity">
    <reaction evidence="1 9">
        <text>Endohydrolysis of (1-&gt;4)-beta-D-xylosidic linkages in xylans.</text>
        <dbReference type="EC" id="3.2.1.8"/>
    </reaction>
</comment>
<sequence length="551" mass="59475">MRRGWLGCLVTLVFIGCGSGNTLEPETPLDSTAPFVTIHAPTALAKVNGVLGVLGTASDDVAVASVEVQVDEASFAPASGTTEWSYLWNTASLSDGPHGLTVRVTDTSGNVGLTSVTVDVNNLTRGTPPPVVMALTVAPKGGVIGDMLQASAFFTNPGTQPVQLSRLRLTARPPAGGTLAEGAEVDFEPMLGPLTLAPGETVRLEALGRPRATAPTGDWQVLPSYEEGGVTHFGAPQTVPLRRQVRLGAATHQKRLFDAAEPLYQQTFLSHFDSLTPEYEMKIAQLQPAQGQFDFTIADQIVAFAEANGKQVRGHTLIWGNSLPAWLTGRTWTREELLQVLENHIATVVGRYRGRITEWDVVNEAFLDDGTWRQNLWLTTIGPEYIARAFQAAHRADPAAKLFYNDYSIERINSKSNAIHTLATSLLAQGVPIDGIGMQAHVSPNYYPTQAQLEAVLSRLEAAGLEGQLTELDVNLTQLADTPAAEKFELQAQIYQGMVAACQARPGCTRITTWGITDKYTYLGSAGAPLLFDTQYGPKRAMEVTRRILGR</sequence>